<organism evidence="6 7">
    <name type="scientific">Aromatoleum toluolicum</name>
    <dbReference type="NCBI Taxonomy" id="90060"/>
    <lineage>
        <taxon>Bacteria</taxon>
        <taxon>Pseudomonadati</taxon>
        <taxon>Pseudomonadota</taxon>
        <taxon>Betaproteobacteria</taxon>
        <taxon>Rhodocyclales</taxon>
        <taxon>Rhodocyclaceae</taxon>
        <taxon>Aromatoleum</taxon>
    </lineage>
</organism>
<keyword evidence="4" id="KW-0233">DNA recombination</keyword>
<keyword evidence="3" id="KW-0238">DNA-binding</keyword>
<comment type="similarity">
    <text evidence="1">Belongs to the 'phage' integrase family.</text>
</comment>
<dbReference type="PANTHER" id="PTHR30349">
    <property type="entry name" value="PHAGE INTEGRASE-RELATED"/>
    <property type="match status" value="1"/>
</dbReference>
<reference evidence="6 7" key="1">
    <citation type="submission" date="2019-12" db="EMBL/GenBank/DDBJ databases">
        <title>Comparative genomics gives insights into the taxonomy of the Azoarcus-Aromatoleum group and reveals separate origins of nif in the plant-associated Azoarcus and non-plant-associated Aromatoleum sub-groups.</title>
        <authorList>
            <person name="Lafos M."/>
            <person name="Maluk M."/>
            <person name="Batista M."/>
            <person name="Junghare M."/>
            <person name="Carmona M."/>
            <person name="Faoro H."/>
            <person name="Cruz L.M."/>
            <person name="Battistoni F."/>
            <person name="De Souza E."/>
            <person name="Pedrosa F."/>
            <person name="Chen W.-M."/>
            <person name="Poole P.S."/>
            <person name="Dixon R.A."/>
            <person name="James E.K."/>
        </authorList>
    </citation>
    <scope>NUCLEOTIDE SEQUENCE [LARGE SCALE GENOMIC DNA]</scope>
    <source>
        <strain evidence="6 7">T</strain>
    </source>
</reference>
<dbReference type="Pfam" id="PF20172">
    <property type="entry name" value="DUF6538"/>
    <property type="match status" value="1"/>
</dbReference>
<gene>
    <name evidence="6" type="ORF">GPA27_15650</name>
</gene>
<proteinExistence type="inferred from homology"/>
<keyword evidence="7" id="KW-1185">Reference proteome</keyword>
<dbReference type="Pfam" id="PF00589">
    <property type="entry name" value="Phage_integrase"/>
    <property type="match status" value="1"/>
</dbReference>
<sequence length="529" mass="59109">MAGTKYLTYEKKRARFVFQIRVPQDVKPAFDGRTTIRQSLGNISQAEAESRAAALAKHWRAKFDKARRNPAVCFATDAAIVELALDEDISARAVAAWQGLQLALLHETLTRLRAAPELDWNEAIGLADEGFAVARRRLARGHADDALSALETLESRSCVRFKRMTFETNAFAERWNHCALVVAKTWREVLRGDTSLDILAVPPDAVLPLTRFFGTRANALPLKWRERLESIGKTALQKTFEKYAGIAETLDEVLAERPVELLRPCDVSDVITRWRERGNKPATIASKVSMLASLLRPLSPAATAICQAAIPRTHLGKAGRRPFSDEQLATLHRICTSDEYLHSDDKHLVELMMLTGARLGELLQLHTEQVSQDRLGWTIAFLERDKARLKTAASDRDLPIDASATPELHAWLRARTAAGGRLFPDSPPDKYGHYGNAESKRLNRALRKHFADRRLVLQSIRNTVGQALRRAEVDPRVRRRFLGHADIDIHDKHYDSAELLGAADLIGAAPVLADLAARVRRLSRADDLP</sequence>
<evidence type="ECO:0000313" key="6">
    <source>
        <dbReference type="EMBL" id="NMF98817.1"/>
    </source>
</evidence>
<evidence type="ECO:0000256" key="2">
    <source>
        <dbReference type="ARBA" id="ARBA00022908"/>
    </source>
</evidence>
<evidence type="ECO:0000259" key="5">
    <source>
        <dbReference type="PROSITE" id="PS51898"/>
    </source>
</evidence>
<dbReference type="PANTHER" id="PTHR30349:SF41">
    <property type="entry name" value="INTEGRASE_RECOMBINASE PROTEIN MJ0367-RELATED"/>
    <property type="match status" value="1"/>
</dbReference>
<dbReference type="Proteomes" id="UP000634522">
    <property type="component" value="Unassembled WGS sequence"/>
</dbReference>
<comment type="caution">
    <text evidence="6">The sequence shown here is derived from an EMBL/GenBank/DDBJ whole genome shotgun (WGS) entry which is preliminary data.</text>
</comment>
<dbReference type="InterPro" id="IPR050090">
    <property type="entry name" value="Tyrosine_recombinase_XerCD"/>
</dbReference>
<name>A0ABX1NHN6_9RHOO</name>
<dbReference type="PROSITE" id="PS51898">
    <property type="entry name" value="TYR_RECOMBINASE"/>
    <property type="match status" value="1"/>
</dbReference>
<dbReference type="InterPro" id="IPR011010">
    <property type="entry name" value="DNA_brk_join_enz"/>
</dbReference>
<dbReference type="SUPFAM" id="SSF56349">
    <property type="entry name" value="DNA breaking-rejoining enzymes"/>
    <property type="match status" value="1"/>
</dbReference>
<evidence type="ECO:0000256" key="3">
    <source>
        <dbReference type="ARBA" id="ARBA00023125"/>
    </source>
</evidence>
<dbReference type="InterPro" id="IPR013762">
    <property type="entry name" value="Integrase-like_cat_sf"/>
</dbReference>
<keyword evidence="2" id="KW-0229">DNA integration</keyword>
<dbReference type="InterPro" id="IPR046668">
    <property type="entry name" value="DUF6538"/>
</dbReference>
<evidence type="ECO:0000256" key="1">
    <source>
        <dbReference type="ARBA" id="ARBA00008857"/>
    </source>
</evidence>
<dbReference type="EMBL" id="WTVS01000032">
    <property type="protein sequence ID" value="NMF98817.1"/>
    <property type="molecule type" value="Genomic_DNA"/>
</dbReference>
<evidence type="ECO:0000313" key="7">
    <source>
        <dbReference type="Proteomes" id="UP000634522"/>
    </source>
</evidence>
<evidence type="ECO:0000256" key="4">
    <source>
        <dbReference type="ARBA" id="ARBA00023172"/>
    </source>
</evidence>
<protein>
    <submittedName>
        <fullName evidence="6">Tyrosine-type recombinase/integrase</fullName>
    </submittedName>
</protein>
<feature type="domain" description="Tyr recombinase" evidence="5">
    <location>
        <begin position="318"/>
        <end position="510"/>
    </location>
</feature>
<dbReference type="Gene3D" id="1.10.443.10">
    <property type="entry name" value="Intergrase catalytic core"/>
    <property type="match status" value="1"/>
</dbReference>
<accession>A0ABX1NHN6</accession>
<dbReference type="InterPro" id="IPR002104">
    <property type="entry name" value="Integrase_catalytic"/>
</dbReference>
<dbReference type="RefSeq" id="WP_169141507.1">
    <property type="nucleotide sequence ID" value="NZ_WTVS01000032.1"/>
</dbReference>